<sequence length="111" mass="11758">MIGLVVAAALIAIVDAARSDSTATGAGLTGRDSTHSELCAAYNAADSFFIEQAFPNSPEGFRSVQNFVDVASHYPNDGIRRNARSIRAAAASGSLSNHDWWNNTEDVRVAC</sequence>
<dbReference type="Proteomes" id="UP000267536">
    <property type="component" value="Unassembled WGS sequence"/>
</dbReference>
<reference evidence="1 2" key="1">
    <citation type="submission" date="2018-11" db="EMBL/GenBank/DDBJ databases">
        <title>Draft genome sequence of Gordonia sp. RS15-1S isolated from rice stems.</title>
        <authorList>
            <person name="Muangham S."/>
        </authorList>
    </citation>
    <scope>NUCLEOTIDE SEQUENCE [LARGE SCALE GENOMIC DNA]</scope>
    <source>
        <strain evidence="1 2">RS15-1S</strain>
    </source>
</reference>
<comment type="caution">
    <text evidence="1">The sequence shown here is derived from an EMBL/GenBank/DDBJ whole genome shotgun (WGS) entry which is preliminary data.</text>
</comment>
<name>A0A3N4H4A7_9ACTN</name>
<protein>
    <submittedName>
        <fullName evidence="1">Uncharacterized protein</fullName>
    </submittedName>
</protein>
<organism evidence="1 2">
    <name type="scientific">Gordonia oryzae</name>
    <dbReference type="NCBI Taxonomy" id="2487349"/>
    <lineage>
        <taxon>Bacteria</taxon>
        <taxon>Bacillati</taxon>
        <taxon>Actinomycetota</taxon>
        <taxon>Actinomycetes</taxon>
        <taxon>Mycobacteriales</taxon>
        <taxon>Gordoniaceae</taxon>
        <taxon>Gordonia</taxon>
    </lineage>
</organism>
<proteinExistence type="predicted"/>
<dbReference type="EMBL" id="RKMH01000002">
    <property type="protein sequence ID" value="RPA65650.1"/>
    <property type="molecule type" value="Genomic_DNA"/>
</dbReference>
<evidence type="ECO:0000313" key="1">
    <source>
        <dbReference type="EMBL" id="RPA65650.1"/>
    </source>
</evidence>
<keyword evidence="2" id="KW-1185">Reference proteome</keyword>
<evidence type="ECO:0000313" key="2">
    <source>
        <dbReference type="Proteomes" id="UP000267536"/>
    </source>
</evidence>
<accession>A0A3N4H4A7</accession>
<gene>
    <name evidence="1" type="ORF">EF294_02525</name>
</gene>
<dbReference type="AlphaFoldDB" id="A0A3N4H4A7"/>